<reference evidence="2" key="1">
    <citation type="submission" date="2020-05" db="EMBL/GenBank/DDBJ databases">
        <authorList>
            <person name="Chiriac C."/>
            <person name="Salcher M."/>
            <person name="Ghai R."/>
            <person name="Kavagutti S V."/>
        </authorList>
    </citation>
    <scope>NUCLEOTIDE SEQUENCE</scope>
</reference>
<proteinExistence type="predicted"/>
<organism evidence="2">
    <name type="scientific">freshwater metagenome</name>
    <dbReference type="NCBI Taxonomy" id="449393"/>
    <lineage>
        <taxon>unclassified sequences</taxon>
        <taxon>metagenomes</taxon>
        <taxon>ecological metagenomes</taxon>
    </lineage>
</organism>
<feature type="region of interest" description="Disordered" evidence="1">
    <location>
        <begin position="1"/>
        <end position="49"/>
    </location>
</feature>
<evidence type="ECO:0000313" key="2">
    <source>
        <dbReference type="EMBL" id="CAB5027339.1"/>
    </source>
</evidence>
<sequence length="49" mass="4868">MPSPLNGLIEPAASPAMSQFGPTFGPTEPPMGRRPPVGGATGDSGSICQ</sequence>
<dbReference type="EMBL" id="CAFBOS010000325">
    <property type="protein sequence ID" value="CAB5027339.1"/>
    <property type="molecule type" value="Genomic_DNA"/>
</dbReference>
<name>A0A6J7REW9_9ZZZZ</name>
<evidence type="ECO:0000256" key="1">
    <source>
        <dbReference type="SAM" id="MobiDB-lite"/>
    </source>
</evidence>
<protein>
    <submittedName>
        <fullName evidence="2">Unannotated protein</fullName>
    </submittedName>
</protein>
<accession>A0A6J7REW9</accession>
<dbReference type="AlphaFoldDB" id="A0A6J7REW9"/>
<gene>
    <name evidence="2" type="ORF">UFOPK3967_03155</name>
</gene>